<dbReference type="Proteomes" id="UP000244890">
    <property type="component" value="Chromosome"/>
</dbReference>
<accession>A0A2U8FBJ8</accession>
<gene>
    <name evidence="2" type="ORF">CDV25_01450</name>
</gene>
<reference evidence="2 3" key="1">
    <citation type="submission" date="2017-06" db="EMBL/GenBank/DDBJ databases">
        <title>Complete genome of Helicobacter apodemus.</title>
        <authorList>
            <person name="Cho S."/>
        </authorList>
    </citation>
    <scope>NUCLEOTIDE SEQUENCE [LARGE SCALE GENOMIC DNA]</scope>
    <source>
        <strain evidence="3">SNUVETPUB-15-01</strain>
    </source>
</reference>
<dbReference type="NCBIfam" id="NF006281">
    <property type="entry name" value="PRK08452.1"/>
    <property type="match status" value="1"/>
</dbReference>
<dbReference type="OrthoDB" id="5373092at2"/>
<feature type="compositionally biased region" description="Polar residues" evidence="1">
    <location>
        <begin position="1"/>
        <end position="42"/>
    </location>
</feature>
<keyword evidence="2" id="KW-0969">Cilium</keyword>
<feature type="region of interest" description="Disordered" evidence="1">
    <location>
        <begin position="1"/>
        <end position="58"/>
    </location>
</feature>
<evidence type="ECO:0000256" key="1">
    <source>
        <dbReference type="SAM" id="MobiDB-lite"/>
    </source>
</evidence>
<dbReference type="EMBL" id="CP021886">
    <property type="protein sequence ID" value="AWI33573.1"/>
    <property type="molecule type" value="Genomic_DNA"/>
</dbReference>
<dbReference type="InterPro" id="IPR035924">
    <property type="entry name" value="FlaG-like_sf"/>
</dbReference>
<dbReference type="PANTHER" id="PTHR37166">
    <property type="entry name" value="PROTEIN FLAG"/>
    <property type="match status" value="1"/>
</dbReference>
<dbReference type="RefSeq" id="WP_108910468.1">
    <property type="nucleotide sequence ID" value="NZ_CP021886.1"/>
</dbReference>
<dbReference type="AlphaFoldDB" id="A0A2U8FBJ8"/>
<name>A0A2U8FBJ8_9HELI</name>
<evidence type="ECO:0000313" key="3">
    <source>
        <dbReference type="Proteomes" id="UP000244890"/>
    </source>
</evidence>
<dbReference type="Pfam" id="PF03646">
    <property type="entry name" value="FlaG"/>
    <property type="match status" value="1"/>
</dbReference>
<keyword evidence="2" id="KW-0282">Flagellum</keyword>
<dbReference type="SUPFAM" id="SSF160214">
    <property type="entry name" value="FlaG-like"/>
    <property type="match status" value="1"/>
</dbReference>
<evidence type="ECO:0000313" key="2">
    <source>
        <dbReference type="EMBL" id="AWI33573.1"/>
    </source>
</evidence>
<protein>
    <submittedName>
        <fullName evidence="2">Flagellar biosynthesis protein FlaG</fullName>
    </submittedName>
</protein>
<sequence>MNTIESGTKIANNPINTHQGNKTRDNNTSTSSFMQTQQVQEQSIKESQKNQDKEEKRQQLIELAQQLNKELNPLNTSISFGFNEDINGMYVSVTEKSTNRLIRKIPSDEAMKLMAKMKEIVGIIFNKEA</sequence>
<dbReference type="KEGG" id="had:CDV25_01450"/>
<organism evidence="2 3">
    <name type="scientific">Helicobacter apodemus</name>
    <dbReference type="NCBI Taxonomy" id="135569"/>
    <lineage>
        <taxon>Bacteria</taxon>
        <taxon>Pseudomonadati</taxon>
        <taxon>Campylobacterota</taxon>
        <taxon>Epsilonproteobacteria</taxon>
        <taxon>Campylobacterales</taxon>
        <taxon>Helicobacteraceae</taxon>
        <taxon>Helicobacter</taxon>
    </lineage>
</organism>
<dbReference type="InterPro" id="IPR005186">
    <property type="entry name" value="FlaG"/>
</dbReference>
<dbReference type="PANTHER" id="PTHR37166:SF1">
    <property type="entry name" value="PROTEIN FLAG"/>
    <property type="match status" value="1"/>
</dbReference>
<feature type="compositionally biased region" description="Basic and acidic residues" evidence="1">
    <location>
        <begin position="43"/>
        <end position="58"/>
    </location>
</feature>
<keyword evidence="2" id="KW-0966">Cell projection</keyword>
<dbReference type="Gene3D" id="3.30.160.170">
    <property type="entry name" value="FlaG-like"/>
    <property type="match status" value="1"/>
</dbReference>
<proteinExistence type="predicted"/>